<proteinExistence type="predicted"/>
<name>A0ABT9EIJ6_9SPHN</name>
<evidence type="ECO:0000313" key="3">
    <source>
        <dbReference type="Proteomes" id="UP001230685"/>
    </source>
</evidence>
<feature type="transmembrane region" description="Helical" evidence="1">
    <location>
        <begin position="62"/>
        <end position="90"/>
    </location>
</feature>
<sequence>MDFSGLLLIPLAALVTGAWIVGVSALSSSSATLRPPFCVSYCLGVLFMQPWLIASWQQAGMFAVMLVMLALWIAAGCIIGAIPAMASVALTRWLARLKR</sequence>
<keyword evidence="1" id="KW-0472">Membrane</keyword>
<reference evidence="2 3" key="1">
    <citation type="submission" date="2023-07" db="EMBL/GenBank/DDBJ databases">
        <authorList>
            <person name="Kim M.K."/>
        </authorList>
    </citation>
    <scope>NUCLEOTIDE SEQUENCE [LARGE SCALE GENOMIC DNA]</scope>
    <source>
        <strain evidence="2 3">KR1UV-12</strain>
    </source>
</reference>
<keyword evidence="1" id="KW-1133">Transmembrane helix</keyword>
<keyword evidence="3" id="KW-1185">Reference proteome</keyword>
<accession>A0ABT9EIJ6</accession>
<feature type="transmembrane region" description="Helical" evidence="1">
    <location>
        <begin position="38"/>
        <end position="56"/>
    </location>
</feature>
<gene>
    <name evidence="2" type="ORF">Q5H91_06225</name>
</gene>
<keyword evidence="1" id="KW-0812">Transmembrane</keyword>
<evidence type="ECO:0000313" key="2">
    <source>
        <dbReference type="EMBL" id="MDP1026800.1"/>
    </source>
</evidence>
<evidence type="ECO:0000256" key="1">
    <source>
        <dbReference type="SAM" id="Phobius"/>
    </source>
</evidence>
<dbReference type="EMBL" id="JAUUDS010000002">
    <property type="protein sequence ID" value="MDP1026800.1"/>
    <property type="molecule type" value="Genomic_DNA"/>
</dbReference>
<protein>
    <submittedName>
        <fullName evidence="2">Uncharacterized protein</fullName>
    </submittedName>
</protein>
<organism evidence="2 3">
    <name type="scientific">Sphingomonas aurea</name>
    <dbReference type="NCBI Taxonomy" id="3063994"/>
    <lineage>
        <taxon>Bacteria</taxon>
        <taxon>Pseudomonadati</taxon>
        <taxon>Pseudomonadota</taxon>
        <taxon>Alphaproteobacteria</taxon>
        <taxon>Sphingomonadales</taxon>
        <taxon>Sphingomonadaceae</taxon>
        <taxon>Sphingomonas</taxon>
    </lineage>
</organism>
<dbReference type="RefSeq" id="WP_305172433.1">
    <property type="nucleotide sequence ID" value="NZ_JAUUDS010000002.1"/>
</dbReference>
<comment type="caution">
    <text evidence="2">The sequence shown here is derived from an EMBL/GenBank/DDBJ whole genome shotgun (WGS) entry which is preliminary data.</text>
</comment>
<dbReference type="Proteomes" id="UP001230685">
    <property type="component" value="Unassembled WGS sequence"/>
</dbReference>
<feature type="transmembrane region" description="Helical" evidence="1">
    <location>
        <begin position="6"/>
        <end position="26"/>
    </location>
</feature>